<feature type="compositionally biased region" description="Low complexity" evidence="1">
    <location>
        <begin position="43"/>
        <end position="57"/>
    </location>
</feature>
<feature type="compositionally biased region" description="Basic and acidic residues" evidence="1">
    <location>
        <begin position="84"/>
        <end position="96"/>
    </location>
</feature>
<proteinExistence type="predicted"/>
<evidence type="ECO:0000256" key="1">
    <source>
        <dbReference type="SAM" id="MobiDB-lite"/>
    </source>
</evidence>
<feature type="compositionally biased region" description="Low complexity" evidence="1">
    <location>
        <begin position="282"/>
        <end position="292"/>
    </location>
</feature>
<evidence type="ECO:0000313" key="3">
    <source>
        <dbReference type="Proteomes" id="UP000612055"/>
    </source>
</evidence>
<accession>A0A835Y9I3</accession>
<feature type="compositionally biased region" description="Polar residues" evidence="1">
    <location>
        <begin position="164"/>
        <end position="177"/>
    </location>
</feature>
<dbReference type="AlphaFoldDB" id="A0A835Y9I3"/>
<feature type="compositionally biased region" description="Gly residues" evidence="1">
    <location>
        <begin position="293"/>
        <end position="309"/>
    </location>
</feature>
<comment type="caution">
    <text evidence="2">The sequence shown here is derived from an EMBL/GenBank/DDBJ whole genome shotgun (WGS) entry which is preliminary data.</text>
</comment>
<feature type="region of interest" description="Disordered" evidence="1">
    <location>
        <begin position="282"/>
        <end position="327"/>
    </location>
</feature>
<reference evidence="2" key="1">
    <citation type="journal article" date="2020" name="bioRxiv">
        <title>Comparative genomics of Chlamydomonas.</title>
        <authorList>
            <person name="Craig R.J."/>
            <person name="Hasan A.R."/>
            <person name="Ness R.W."/>
            <person name="Keightley P.D."/>
        </authorList>
    </citation>
    <scope>NUCLEOTIDE SEQUENCE</scope>
    <source>
        <strain evidence="2">CCAP 11/70</strain>
    </source>
</reference>
<feature type="region of interest" description="Disordered" evidence="1">
    <location>
        <begin position="158"/>
        <end position="237"/>
    </location>
</feature>
<dbReference type="Proteomes" id="UP000612055">
    <property type="component" value="Unassembled WGS sequence"/>
</dbReference>
<evidence type="ECO:0000313" key="2">
    <source>
        <dbReference type="EMBL" id="KAG2498496.1"/>
    </source>
</evidence>
<keyword evidence="3" id="KW-1185">Reference proteome</keyword>
<organism evidence="2 3">
    <name type="scientific">Edaphochlamys debaryana</name>
    <dbReference type="NCBI Taxonomy" id="47281"/>
    <lineage>
        <taxon>Eukaryota</taxon>
        <taxon>Viridiplantae</taxon>
        <taxon>Chlorophyta</taxon>
        <taxon>core chlorophytes</taxon>
        <taxon>Chlorophyceae</taxon>
        <taxon>CS clade</taxon>
        <taxon>Chlamydomonadales</taxon>
        <taxon>Chlamydomonadales incertae sedis</taxon>
        <taxon>Edaphochlamys</taxon>
    </lineage>
</organism>
<sequence>MRIEEQLAEPGTSTAFVTIGGAAPGKLDAVVGPCPPAAHGTRSSPAVATAPPSSGGPRSRVAGPSPVLRRHIDRYALRPGSVHNSKDLSRPLEHGDGGSTSASPAAPSAGPPRQRTLSAGSGAGTSPAHTSSPSTRPPLHSTPGGAAAVVTTTPAATLRAAGRHSTTSSPALLQRNTPAAGAVTASVSVSPSHASPSQPASQVRRHSPAPQPRSVKALRAAVATPPTSTGGGAVVPAAIRAGPGDPALGRRLEAFELAEGIVMELLARAADLAESGRQEAAGAGISGGRAASGRGGSRGGQQGRSGEGGEAGELELEAAGADDGKGAPRCGCVLM</sequence>
<name>A0A835Y9I3_9CHLO</name>
<dbReference type="EMBL" id="JAEHOE010000010">
    <property type="protein sequence ID" value="KAG2498496.1"/>
    <property type="molecule type" value="Genomic_DNA"/>
</dbReference>
<feature type="compositionally biased region" description="Low complexity" evidence="1">
    <location>
        <begin position="178"/>
        <end position="202"/>
    </location>
</feature>
<gene>
    <name evidence="2" type="ORF">HYH03_003747</name>
</gene>
<feature type="region of interest" description="Disordered" evidence="1">
    <location>
        <begin position="24"/>
        <end position="146"/>
    </location>
</feature>
<protein>
    <submittedName>
        <fullName evidence="2">Uncharacterized protein</fullName>
    </submittedName>
</protein>
<feature type="compositionally biased region" description="Low complexity" evidence="1">
    <location>
        <begin position="99"/>
        <end position="112"/>
    </location>
</feature>